<dbReference type="Gene3D" id="1.10.8.500">
    <property type="entry name" value="HAMP domain in histidine kinase"/>
    <property type="match status" value="1"/>
</dbReference>
<dbReference type="Gene3D" id="3.30.450.20">
    <property type="entry name" value="PAS domain"/>
    <property type="match status" value="2"/>
</dbReference>
<name>A0A562SUS9_9HYPH</name>
<dbReference type="PRINTS" id="PR00260">
    <property type="entry name" value="CHEMTRNSDUCR"/>
</dbReference>
<evidence type="ECO:0000259" key="13">
    <source>
        <dbReference type="PROSITE" id="PS50192"/>
    </source>
</evidence>
<dbReference type="AlphaFoldDB" id="A0A562SUS9"/>
<evidence type="ECO:0000256" key="4">
    <source>
        <dbReference type="ARBA" id="ARBA00022519"/>
    </source>
</evidence>
<feature type="domain" description="T-SNARE coiled-coil homology" evidence="13">
    <location>
        <begin position="573"/>
        <end position="635"/>
    </location>
</feature>
<keyword evidence="8 10" id="KW-0807">Transducer</keyword>
<evidence type="ECO:0000313" key="16">
    <source>
        <dbReference type="Proteomes" id="UP000320593"/>
    </source>
</evidence>
<evidence type="ECO:0000259" key="14">
    <source>
        <dbReference type="PROSITE" id="PS50885"/>
    </source>
</evidence>
<comment type="similarity">
    <text evidence="9">Belongs to the methyl-accepting chemotaxis (MCP) protein family.</text>
</comment>
<keyword evidence="7 11" id="KW-0472">Membrane</keyword>
<dbReference type="Pfam" id="PF02743">
    <property type="entry name" value="dCache_1"/>
    <property type="match status" value="1"/>
</dbReference>
<keyword evidence="2" id="KW-1003">Cell membrane</keyword>
<reference evidence="15 16" key="1">
    <citation type="submission" date="2019-07" db="EMBL/GenBank/DDBJ databases">
        <title>Genomic Encyclopedia of Archaeal and Bacterial Type Strains, Phase II (KMG-II): from individual species to whole genera.</title>
        <authorList>
            <person name="Goeker M."/>
        </authorList>
    </citation>
    <scope>NUCLEOTIDE SEQUENCE [LARGE SCALE GENOMIC DNA]</scope>
    <source>
        <strain evidence="15 16">ATCC BAA-252</strain>
    </source>
</reference>
<evidence type="ECO:0000256" key="9">
    <source>
        <dbReference type="ARBA" id="ARBA00029447"/>
    </source>
</evidence>
<evidence type="ECO:0000256" key="6">
    <source>
        <dbReference type="ARBA" id="ARBA00022989"/>
    </source>
</evidence>
<dbReference type="PANTHER" id="PTHR32089">
    <property type="entry name" value="METHYL-ACCEPTING CHEMOTAXIS PROTEIN MCPB"/>
    <property type="match status" value="1"/>
</dbReference>
<dbReference type="SMART" id="SM00304">
    <property type="entry name" value="HAMP"/>
    <property type="match status" value="2"/>
</dbReference>
<dbReference type="OrthoDB" id="4514964at2"/>
<evidence type="ECO:0000259" key="12">
    <source>
        <dbReference type="PROSITE" id="PS50111"/>
    </source>
</evidence>
<evidence type="ECO:0000256" key="7">
    <source>
        <dbReference type="ARBA" id="ARBA00023136"/>
    </source>
</evidence>
<evidence type="ECO:0000256" key="5">
    <source>
        <dbReference type="ARBA" id="ARBA00022692"/>
    </source>
</evidence>
<dbReference type="Pfam" id="PF00672">
    <property type="entry name" value="HAMP"/>
    <property type="match status" value="1"/>
</dbReference>
<comment type="subcellular location">
    <subcellularLocation>
        <location evidence="1">Cell inner membrane</location>
        <topology evidence="1">Multi-pass membrane protein</topology>
    </subcellularLocation>
</comment>
<evidence type="ECO:0000256" key="3">
    <source>
        <dbReference type="ARBA" id="ARBA00022500"/>
    </source>
</evidence>
<dbReference type="PROSITE" id="PS50192">
    <property type="entry name" value="T_SNARE"/>
    <property type="match status" value="1"/>
</dbReference>
<evidence type="ECO:0000256" key="8">
    <source>
        <dbReference type="ARBA" id="ARBA00023224"/>
    </source>
</evidence>
<dbReference type="CDD" id="cd12913">
    <property type="entry name" value="PDC1_MCP_like"/>
    <property type="match status" value="1"/>
</dbReference>
<gene>
    <name evidence="15" type="ORF">JM93_03140</name>
</gene>
<protein>
    <submittedName>
        <fullName evidence="15">Methyl-accepting chemotaxis sensory transducer with Cache sensor</fullName>
    </submittedName>
</protein>
<dbReference type="InterPro" id="IPR004089">
    <property type="entry name" value="MCPsignal_dom"/>
</dbReference>
<dbReference type="InterPro" id="IPR004090">
    <property type="entry name" value="Chemotax_Me-accpt_rcpt"/>
</dbReference>
<keyword evidence="6 11" id="KW-1133">Transmembrane helix</keyword>
<dbReference type="CDD" id="cd12912">
    <property type="entry name" value="PDC2_MCP_like"/>
    <property type="match status" value="1"/>
</dbReference>
<keyword evidence="4" id="KW-0997">Cell inner membrane</keyword>
<feature type="transmembrane region" description="Helical" evidence="11">
    <location>
        <begin position="7"/>
        <end position="30"/>
    </location>
</feature>
<dbReference type="PROSITE" id="PS50885">
    <property type="entry name" value="HAMP"/>
    <property type="match status" value="1"/>
</dbReference>
<feature type="transmembrane region" description="Helical" evidence="11">
    <location>
        <begin position="305"/>
        <end position="326"/>
    </location>
</feature>
<dbReference type="EMBL" id="VLLF01000007">
    <property type="protein sequence ID" value="TWI84804.1"/>
    <property type="molecule type" value="Genomic_DNA"/>
</dbReference>
<dbReference type="PROSITE" id="PS50111">
    <property type="entry name" value="CHEMOTAXIS_TRANSDUC_2"/>
    <property type="match status" value="1"/>
</dbReference>
<dbReference type="GO" id="GO:0005886">
    <property type="term" value="C:plasma membrane"/>
    <property type="evidence" value="ECO:0007669"/>
    <property type="project" value="UniProtKB-SubCell"/>
</dbReference>
<dbReference type="RefSeq" id="WP_145345087.1">
    <property type="nucleotide sequence ID" value="NZ_SMLY01000069.1"/>
</dbReference>
<keyword evidence="5 11" id="KW-0812">Transmembrane</keyword>
<sequence length="677" mass="70976">MSLRNRIFFASSGVFLFGFLALIIAVTVMMQGTGQRSGEDLIRTTARALALDAGKTLAEAQLAARAAADALEGLQHAGVTDRAAYGAVMQHQISQNKHFVGGGAILEPDMAGPDADNAGQNFSDPNGRFIPYFYNDGASVAWEPLLFGGDSGSEDWYDKPRNLGHDTVTEPYLYPVNGVDVLMATASSPILDTSGRGIGGATIDVSLEGLQETVNAAKVFDTGYVGILSETGVWVSHPDSALLGKTADAGMIGKLAGDAGEATYVNENGIAEAIQSFELAGTGQNWFVVVAVDEGELLASANQTMMYSLVLTAALLAVGTFLMWLLGSTIARPVRTLTDRMRNLADGDVDTEVAFVERRDEIGQMAGALEVFVENENQRRSLQSDTERSQAEQLERQKIVDALIASFENDVHTVLTSVSGSSERMEQTAAALDAIARETSSRVSSVASSSDTTQNSVQTVASAAEELSASISEISRQIEQTKDVVVSATQAASDSNDKVASLDSAAQKIGEVVSLIQAIAEQTNLLALNATIEAARAGEAGRGFAVVASEVKELATQTAKATEEISAQITGIQSSTRDAVGSIQEIANTMDEVNQFTAAIAAAISQQGDATNEISHNVQQAASCTDDMTNSVGDVTKAAEETSGSAADVLSVSQSVSQQAQELETTIANFLKGVRAA</sequence>
<evidence type="ECO:0000256" key="2">
    <source>
        <dbReference type="ARBA" id="ARBA00022475"/>
    </source>
</evidence>
<proteinExistence type="inferred from homology"/>
<keyword evidence="16" id="KW-1185">Reference proteome</keyword>
<dbReference type="InterPro" id="IPR000727">
    <property type="entry name" value="T_SNARE_dom"/>
</dbReference>
<dbReference type="GO" id="GO:0006935">
    <property type="term" value="P:chemotaxis"/>
    <property type="evidence" value="ECO:0007669"/>
    <property type="project" value="UniProtKB-KW"/>
</dbReference>
<dbReference type="CDD" id="cd06225">
    <property type="entry name" value="HAMP"/>
    <property type="match status" value="1"/>
</dbReference>
<evidence type="ECO:0000313" key="15">
    <source>
        <dbReference type="EMBL" id="TWI84804.1"/>
    </source>
</evidence>
<dbReference type="Gene3D" id="1.10.287.950">
    <property type="entry name" value="Methyl-accepting chemotaxis protein"/>
    <property type="match status" value="1"/>
</dbReference>
<organism evidence="15 16">
    <name type="scientific">Roseibium hamelinense</name>
    <dbReference type="NCBI Taxonomy" id="150831"/>
    <lineage>
        <taxon>Bacteria</taxon>
        <taxon>Pseudomonadati</taxon>
        <taxon>Pseudomonadota</taxon>
        <taxon>Alphaproteobacteria</taxon>
        <taxon>Hyphomicrobiales</taxon>
        <taxon>Stappiaceae</taxon>
        <taxon>Roseibium</taxon>
    </lineage>
</organism>
<comment type="caution">
    <text evidence="15">The sequence shown here is derived from an EMBL/GenBank/DDBJ whole genome shotgun (WGS) entry which is preliminary data.</text>
</comment>
<dbReference type="InterPro" id="IPR003660">
    <property type="entry name" value="HAMP_dom"/>
</dbReference>
<evidence type="ECO:0000256" key="10">
    <source>
        <dbReference type="PROSITE-ProRule" id="PRU00284"/>
    </source>
</evidence>
<evidence type="ECO:0000256" key="11">
    <source>
        <dbReference type="SAM" id="Phobius"/>
    </source>
</evidence>
<keyword evidence="3" id="KW-0145">Chemotaxis</keyword>
<accession>A0A562SUS9</accession>
<dbReference type="SMART" id="SM00283">
    <property type="entry name" value="MA"/>
    <property type="match status" value="1"/>
</dbReference>
<feature type="domain" description="Methyl-accepting transducer" evidence="12">
    <location>
        <begin position="414"/>
        <end position="643"/>
    </location>
</feature>
<dbReference type="PANTHER" id="PTHR32089:SF112">
    <property type="entry name" value="LYSOZYME-LIKE PROTEIN-RELATED"/>
    <property type="match status" value="1"/>
</dbReference>
<evidence type="ECO:0000256" key="1">
    <source>
        <dbReference type="ARBA" id="ARBA00004429"/>
    </source>
</evidence>
<feature type="domain" description="HAMP" evidence="14">
    <location>
        <begin position="328"/>
        <end position="381"/>
    </location>
</feature>
<dbReference type="Proteomes" id="UP000320593">
    <property type="component" value="Unassembled WGS sequence"/>
</dbReference>
<dbReference type="SUPFAM" id="SSF58104">
    <property type="entry name" value="Methyl-accepting chemotaxis protein (MCP) signaling domain"/>
    <property type="match status" value="1"/>
</dbReference>
<dbReference type="InterPro" id="IPR033479">
    <property type="entry name" value="dCache_1"/>
</dbReference>
<dbReference type="Pfam" id="PF00015">
    <property type="entry name" value="MCPsignal"/>
    <property type="match status" value="1"/>
</dbReference>
<dbReference type="GO" id="GO:0004888">
    <property type="term" value="F:transmembrane signaling receptor activity"/>
    <property type="evidence" value="ECO:0007669"/>
    <property type="project" value="InterPro"/>
</dbReference>
<dbReference type="GO" id="GO:0007165">
    <property type="term" value="P:signal transduction"/>
    <property type="evidence" value="ECO:0007669"/>
    <property type="project" value="UniProtKB-KW"/>
</dbReference>